<feature type="compositionally biased region" description="Polar residues" evidence="6">
    <location>
        <begin position="1001"/>
        <end position="1021"/>
    </location>
</feature>
<dbReference type="CDD" id="cd12413">
    <property type="entry name" value="RRM1_RBM28_like"/>
    <property type="match status" value="1"/>
</dbReference>
<proteinExistence type="predicted"/>
<dbReference type="InterPro" id="IPR051945">
    <property type="entry name" value="RRM_MRD1_RNA_proc_ribogen"/>
</dbReference>
<feature type="compositionally biased region" description="Acidic residues" evidence="6">
    <location>
        <begin position="449"/>
        <end position="458"/>
    </location>
</feature>
<dbReference type="GO" id="GO:0005634">
    <property type="term" value="C:nucleus"/>
    <property type="evidence" value="ECO:0007669"/>
    <property type="project" value="UniProtKB-SubCell"/>
</dbReference>
<dbReference type="PROSITE" id="PS50102">
    <property type="entry name" value="RRM"/>
    <property type="match status" value="4"/>
</dbReference>
<evidence type="ECO:0000256" key="2">
    <source>
        <dbReference type="ARBA" id="ARBA00022737"/>
    </source>
</evidence>
<feature type="compositionally biased region" description="Basic and acidic residues" evidence="6">
    <location>
        <begin position="98"/>
        <end position="131"/>
    </location>
</feature>
<feature type="domain" description="RRM" evidence="7">
    <location>
        <begin position="563"/>
        <end position="646"/>
    </location>
</feature>
<evidence type="ECO:0000256" key="5">
    <source>
        <dbReference type="PROSITE-ProRule" id="PRU00176"/>
    </source>
</evidence>
<dbReference type="GO" id="GO:0003729">
    <property type="term" value="F:mRNA binding"/>
    <property type="evidence" value="ECO:0007669"/>
    <property type="project" value="TreeGrafter"/>
</dbReference>
<evidence type="ECO:0000256" key="1">
    <source>
        <dbReference type="ARBA" id="ARBA00004123"/>
    </source>
</evidence>
<feature type="region of interest" description="Disordered" evidence="6">
    <location>
        <begin position="92"/>
        <end position="202"/>
    </location>
</feature>
<dbReference type="PANTHER" id="PTHR48039">
    <property type="entry name" value="RNA-BINDING MOTIF PROTEIN 14B"/>
    <property type="match status" value="1"/>
</dbReference>
<dbReference type="InterPro" id="IPR000504">
    <property type="entry name" value="RRM_dom"/>
</dbReference>
<feature type="compositionally biased region" description="Acidic residues" evidence="6">
    <location>
        <begin position="467"/>
        <end position="477"/>
    </location>
</feature>
<dbReference type="AlphaFoldDB" id="A0AAF0TH92"/>
<dbReference type="SMART" id="SM00360">
    <property type="entry name" value="RRM"/>
    <property type="match status" value="4"/>
</dbReference>
<protein>
    <recommendedName>
        <fullName evidence="7">RRM domain-containing protein</fullName>
    </recommendedName>
</protein>
<reference evidence="8" key="1">
    <citation type="submission" date="2023-08" db="EMBL/GenBank/DDBJ databases">
        <title>A de novo genome assembly of Solanum verrucosum Schlechtendal, a Mexican diploid species geographically isolated from the other diploid A-genome species in potato relatives.</title>
        <authorList>
            <person name="Hosaka K."/>
        </authorList>
    </citation>
    <scope>NUCLEOTIDE SEQUENCE</scope>
    <source>
        <tissue evidence="8">Young leaves</tissue>
    </source>
</reference>
<dbReference type="CDD" id="cd12416">
    <property type="entry name" value="RRM4_RBM28_like"/>
    <property type="match status" value="1"/>
</dbReference>
<feature type="compositionally biased region" description="Basic and acidic residues" evidence="6">
    <location>
        <begin position="900"/>
        <end position="930"/>
    </location>
</feature>
<dbReference type="PANTHER" id="PTHR48039:SF5">
    <property type="entry name" value="RNA-BINDING PROTEIN 28"/>
    <property type="match status" value="1"/>
</dbReference>
<dbReference type="SUPFAM" id="SSF54928">
    <property type="entry name" value="RNA-binding domain, RBD"/>
    <property type="match status" value="4"/>
</dbReference>
<evidence type="ECO:0000259" key="7">
    <source>
        <dbReference type="PROSITE" id="PS50102"/>
    </source>
</evidence>
<feature type="compositionally biased region" description="Basic and acidic residues" evidence="6">
    <location>
        <begin position="171"/>
        <end position="183"/>
    </location>
</feature>
<name>A0AAF0TH92_SOLVR</name>
<keyword evidence="9" id="KW-1185">Reference proteome</keyword>
<feature type="region of interest" description="Disordered" evidence="6">
    <location>
        <begin position="441"/>
        <end position="477"/>
    </location>
</feature>
<feature type="compositionally biased region" description="Basic and acidic residues" evidence="6">
    <location>
        <begin position="829"/>
        <end position="848"/>
    </location>
</feature>
<evidence type="ECO:0000313" key="8">
    <source>
        <dbReference type="EMBL" id="WMV13105.1"/>
    </source>
</evidence>
<feature type="compositionally biased region" description="Basic and acidic residues" evidence="6">
    <location>
        <begin position="947"/>
        <end position="966"/>
    </location>
</feature>
<evidence type="ECO:0000256" key="3">
    <source>
        <dbReference type="ARBA" id="ARBA00022884"/>
    </source>
</evidence>
<dbReference type="EMBL" id="CP133612">
    <property type="protein sequence ID" value="WMV13105.1"/>
    <property type="molecule type" value="Genomic_DNA"/>
</dbReference>
<dbReference type="InterPro" id="IPR035979">
    <property type="entry name" value="RBD_domain_sf"/>
</dbReference>
<evidence type="ECO:0000313" key="9">
    <source>
        <dbReference type="Proteomes" id="UP001234989"/>
    </source>
</evidence>
<dbReference type="Pfam" id="PF00076">
    <property type="entry name" value="RRM_1"/>
    <property type="match status" value="3"/>
</dbReference>
<feature type="domain" description="RRM" evidence="7">
    <location>
        <begin position="321"/>
        <end position="399"/>
    </location>
</feature>
<dbReference type="CDD" id="cd12414">
    <property type="entry name" value="RRM2_RBM28_like"/>
    <property type="match status" value="1"/>
</dbReference>
<feature type="domain" description="RRM" evidence="7">
    <location>
        <begin position="715"/>
        <end position="805"/>
    </location>
</feature>
<keyword evidence="2" id="KW-0677">Repeat</keyword>
<feature type="compositionally biased region" description="Polar residues" evidence="6">
    <location>
        <begin position="132"/>
        <end position="143"/>
    </location>
</feature>
<feature type="compositionally biased region" description="Polar residues" evidence="6">
    <location>
        <begin position="187"/>
        <end position="198"/>
    </location>
</feature>
<evidence type="ECO:0000256" key="4">
    <source>
        <dbReference type="ARBA" id="ARBA00023242"/>
    </source>
</evidence>
<feature type="region of interest" description="Disordered" evidence="6">
    <location>
        <begin position="825"/>
        <end position="1030"/>
    </location>
</feature>
<organism evidence="8 9">
    <name type="scientific">Solanum verrucosum</name>
    <dbReference type="NCBI Taxonomy" id="315347"/>
    <lineage>
        <taxon>Eukaryota</taxon>
        <taxon>Viridiplantae</taxon>
        <taxon>Streptophyta</taxon>
        <taxon>Embryophyta</taxon>
        <taxon>Tracheophyta</taxon>
        <taxon>Spermatophyta</taxon>
        <taxon>Magnoliopsida</taxon>
        <taxon>eudicotyledons</taxon>
        <taxon>Gunneridae</taxon>
        <taxon>Pentapetalae</taxon>
        <taxon>asterids</taxon>
        <taxon>lamiids</taxon>
        <taxon>Solanales</taxon>
        <taxon>Solanaceae</taxon>
        <taxon>Solanoideae</taxon>
        <taxon>Solaneae</taxon>
        <taxon>Solanum</taxon>
    </lineage>
</organism>
<accession>A0AAF0TH92</accession>
<dbReference type="Proteomes" id="UP001234989">
    <property type="component" value="Chromosome 1"/>
</dbReference>
<feature type="domain" description="RRM" evidence="7">
    <location>
        <begin position="18"/>
        <end position="96"/>
    </location>
</feature>
<dbReference type="InterPro" id="IPR012677">
    <property type="entry name" value="Nucleotide-bd_a/b_plait_sf"/>
</dbReference>
<dbReference type="Gene3D" id="3.30.70.330">
    <property type="match status" value="4"/>
</dbReference>
<keyword evidence="4" id="KW-0539">Nucleus</keyword>
<keyword evidence="3 5" id="KW-0694">RNA-binding</keyword>
<dbReference type="FunFam" id="3.30.70.330:FF:000182">
    <property type="entry name" value="RNA-binding motif protein 28"/>
    <property type="match status" value="1"/>
</dbReference>
<evidence type="ECO:0000256" key="6">
    <source>
        <dbReference type="SAM" id="MobiDB-lite"/>
    </source>
</evidence>
<feature type="compositionally biased region" description="Basic and acidic residues" evidence="6">
    <location>
        <begin position="983"/>
        <end position="997"/>
    </location>
</feature>
<sequence>MGKNKKTMSGGDSQHSPSTIFVNNLPYSFTNAQLEETFSEVGPIRRCFMVTNKGSSEHRGFGFVQFASVDDANRSIELKNGSVVGGRKIGVKQAMQRAPREQRQSKGDQESTAKAKDGKDGPSAESVEDKQASNLEGSESTAQAKDGEDGPSTEPAKHKQASNPRSTAQAKDGKDGSSTEAAKHKQASNPPGTENSGKPTRKKKATLLSNGAADEGNYSGKQRVARTVIVGGIVNANMAKEAHQLAAECGTVCSVTYPLPKEEIENHGLAHDGCKMDASSVLFTSVKSAQACVASLHQKEVHGATLWARQLGGEGSKTQRWKLILRNLPFKAKVNEIKDMFSKVGFVWDVFIPKNFETGLSKGFAFVKFTTKQDAENAIKTFNGKTMNKRTIAVDWAVSKKVYASGGQSSATAIDVTLFMLLNVLFHEFWNNAIYTIASAEQSAKDDSGSDTEDEDIDIDGKSQQAEGDEDDSDLLDEDNQTEVNFDEEADIAKKILQNFISPTSIGTVTSANDISSPQKKGKEVETILPLDASTPNKALDDVLGKDKEIKAMQSEGADDLQGTVFISNLPFDVDYGEVKQRFSAFGEVEYFAPVLEQVTKRPRGTGFLKFKTAASAEAAISAASVVDGLGVFLKGRQLKILKALDKKAANDKELQKTKKEDNDHRNLYLAKEGLILEGTPAAEGVSVSDMSKRKGLQEKKIIKLKSPNFHVSRTRLIMYNIPKSMTEKQLKTLCIDAVTSRATKQKPVIRQIKFLKDVKKGQAVAKNHSRGVAFLEFSEHEHALVALRVLNNNPETFGPEHRPIVEFALDNIQTMKLRQKFQQQGFNRNKEDLQKNDNTNERDPRDKQSRKRKATGEDEANNKRVRGATSREGNVSLVSGSKDGDQPKNKGVKGATFSAEERDEKNKKKEGRKLGGAKEKLKDNQEGKRHGGFGSEKSGNATPKVGHKEDVAARATKRKFEDKTNQQKQSISLQNRKKDKKKKDAVGRDGVDKLDMLIEQYTSKFTRNSSNQTDSNQQRSKQLKRWFQS</sequence>
<gene>
    <name evidence="8" type="ORF">MTR67_006490</name>
</gene>
<comment type="subcellular location">
    <subcellularLocation>
        <location evidence="1">Nucleus</location>
    </subcellularLocation>
</comment>